<dbReference type="PROSITE" id="PS00028">
    <property type="entry name" value="ZINC_FINGER_C2H2_1"/>
    <property type="match status" value="2"/>
</dbReference>
<evidence type="ECO:0000256" key="4">
    <source>
        <dbReference type="ARBA" id="ARBA00023163"/>
    </source>
</evidence>
<dbReference type="AlphaFoldDB" id="U5CXH6"/>
<dbReference type="HOGENOM" id="CLU_343023_0_0_1"/>
<proteinExistence type="predicted"/>
<evidence type="ECO:0000256" key="2">
    <source>
        <dbReference type="ARBA" id="ARBA00023015"/>
    </source>
</evidence>
<sequence length="826" mass="89095">MALPSDEKPDNPHLPISSIPLIDLRFLSQDEISSLALLSLPSSNPPLTDIVVPKIDRSIFNESQGSRKQTYSRLRLSHKKQQQHQELLSHGTNSSSPTSLTTRRRAGLLSISRPSPTSPKPPAPFPKDPDNERIVQLLRELFAGQDTTLRASSEPSVANARVTNNVHLGNARVWGESIARVLGQPNAGVSEGANSRALGGVGSGVELGSADSRVSSSGKHGVVEGQSKVCDQPINEGGSHCAAGNAIRPFELGDRVVGEAVIRQKRRVSKKEDARRKGLMSLAVLENGDRGAIDNNGSSDFNQTGIGCHGNVRNGDNKEKMLQNGFVEVHALASRELFVPHLKKRTAALENELELVEFLDGLGGEWVTKRKKRKMVDASDFGDGLPDGWKVILGIRKKEGKLFIDCRKYISPTGQKFATCKEVTAHLLSEPQDGSLAVSARIEENMSGNSMRTRISGATHSSMKVPAPQTKEPKCNGSISKDSGKQIISHQVDNPIKLTLECRKCNLNFNSKEVYMHHLLAVHQRKSKRCRLGKSLGEGVLIEDGKYVCQICHKVFGEKHRYNGHVGVHVRNYFKSLEASQDQAMIDKPIAASSLDVGKPQISDGKQENSSESIEGDGNSDRMPSEDNLGALLSKSSDEPCDDLKMATTDNLKKISEKSDVDSDENCGVALVTEHNGGSSCETGLLSCNLKGTSTIGENYKSGFERESSTGNGSVIESCIEQTGDLGTCENVMSVLKRIALEERDKACNLEGSVLESCSIEAGKDATLSTVDNLVANGDERGVTRNKVLGDPSSALAQSSGNGEFLSSLNMISDKGSIVRMGYQVG</sequence>
<keyword evidence="11" id="KW-1185">Reference proteome</keyword>
<evidence type="ECO:0000256" key="1">
    <source>
        <dbReference type="ARBA" id="ARBA00004123"/>
    </source>
</evidence>
<dbReference type="InterPro" id="IPR001739">
    <property type="entry name" value="Methyl_CpG_DNA-bd"/>
</dbReference>
<evidence type="ECO:0000256" key="5">
    <source>
        <dbReference type="ARBA" id="ARBA00023242"/>
    </source>
</evidence>
<organism evidence="10 11">
    <name type="scientific">Amborella trichopoda</name>
    <dbReference type="NCBI Taxonomy" id="13333"/>
    <lineage>
        <taxon>Eukaryota</taxon>
        <taxon>Viridiplantae</taxon>
        <taxon>Streptophyta</taxon>
        <taxon>Embryophyta</taxon>
        <taxon>Tracheophyta</taxon>
        <taxon>Spermatophyta</taxon>
        <taxon>Magnoliopsida</taxon>
        <taxon>Amborellales</taxon>
        <taxon>Amborellaceae</taxon>
        <taxon>Amborella</taxon>
    </lineage>
</organism>
<keyword evidence="6" id="KW-0479">Metal-binding</keyword>
<dbReference type="SUPFAM" id="SSF54171">
    <property type="entry name" value="DNA-binding domain"/>
    <property type="match status" value="1"/>
</dbReference>
<name>U5CXH6_AMBTC</name>
<feature type="compositionally biased region" description="Polar residues" evidence="7">
    <location>
        <begin position="62"/>
        <end position="72"/>
    </location>
</feature>
<evidence type="ECO:0008006" key="12">
    <source>
        <dbReference type="Google" id="ProtNLM"/>
    </source>
</evidence>
<dbReference type="Gene3D" id="3.30.890.10">
    <property type="entry name" value="Methyl-cpg-binding Protein 2, Chain A"/>
    <property type="match status" value="1"/>
</dbReference>
<accession>U5CXH6</accession>
<feature type="region of interest" description="Disordered" evidence="7">
    <location>
        <begin position="62"/>
        <end position="130"/>
    </location>
</feature>
<dbReference type="Proteomes" id="UP000017836">
    <property type="component" value="Unassembled WGS sequence"/>
</dbReference>
<feature type="region of interest" description="Disordered" evidence="7">
    <location>
        <begin position="596"/>
        <end position="643"/>
    </location>
</feature>
<gene>
    <name evidence="10" type="ORF">AMTR_s00038p00204530</name>
</gene>
<protein>
    <recommendedName>
        <fullName evidence="12">C2H2-type domain-containing protein</fullName>
    </recommendedName>
</protein>
<dbReference type="EMBL" id="KI392532">
    <property type="protein sequence ID" value="ERN14655.1"/>
    <property type="molecule type" value="Genomic_DNA"/>
</dbReference>
<keyword evidence="5" id="KW-0539">Nucleus</keyword>
<dbReference type="GO" id="GO:0008270">
    <property type="term" value="F:zinc ion binding"/>
    <property type="evidence" value="ECO:0007669"/>
    <property type="project" value="UniProtKB-KW"/>
</dbReference>
<comment type="subcellular location">
    <subcellularLocation>
        <location evidence="1">Nucleus</location>
    </subcellularLocation>
</comment>
<dbReference type="InterPro" id="IPR013087">
    <property type="entry name" value="Znf_C2H2_type"/>
</dbReference>
<reference evidence="11" key="1">
    <citation type="journal article" date="2013" name="Science">
        <title>The Amborella genome and the evolution of flowering plants.</title>
        <authorList>
            <consortium name="Amborella Genome Project"/>
        </authorList>
    </citation>
    <scope>NUCLEOTIDE SEQUENCE [LARGE SCALE GENOMIC DNA]</scope>
</reference>
<dbReference type="PROSITE" id="PS50982">
    <property type="entry name" value="MBD"/>
    <property type="match status" value="1"/>
</dbReference>
<evidence type="ECO:0000313" key="10">
    <source>
        <dbReference type="EMBL" id="ERN14655.1"/>
    </source>
</evidence>
<dbReference type="SMART" id="SM00355">
    <property type="entry name" value="ZnF_C2H2"/>
    <property type="match status" value="2"/>
</dbReference>
<keyword evidence="2" id="KW-0805">Transcription regulation</keyword>
<evidence type="ECO:0000313" key="11">
    <source>
        <dbReference type="Proteomes" id="UP000017836"/>
    </source>
</evidence>
<dbReference type="eggNOG" id="ENOG502QPIK">
    <property type="taxonomic scope" value="Eukaryota"/>
</dbReference>
<evidence type="ECO:0000256" key="3">
    <source>
        <dbReference type="ARBA" id="ARBA00023125"/>
    </source>
</evidence>
<keyword evidence="6" id="KW-0862">Zinc</keyword>
<feature type="compositionally biased region" description="Low complexity" evidence="7">
    <location>
        <begin position="92"/>
        <end position="101"/>
    </location>
</feature>
<feature type="region of interest" description="Disordered" evidence="7">
    <location>
        <begin position="458"/>
        <end position="482"/>
    </location>
</feature>
<feature type="domain" description="C2H2-type" evidence="8">
    <location>
        <begin position="547"/>
        <end position="569"/>
    </location>
</feature>
<dbReference type="Gramene" id="ERN14655">
    <property type="protein sequence ID" value="ERN14655"/>
    <property type="gene ID" value="AMTR_s00038p00204530"/>
</dbReference>
<dbReference type="PANTHER" id="PTHR37701">
    <property type="entry name" value="METHYL-CPG-BINDING DOMAIN-CONTAINING PROTEIN 8"/>
    <property type="match status" value="1"/>
</dbReference>
<feature type="compositionally biased region" description="Pro residues" evidence="7">
    <location>
        <begin position="116"/>
        <end position="126"/>
    </location>
</feature>
<evidence type="ECO:0000256" key="7">
    <source>
        <dbReference type="SAM" id="MobiDB-lite"/>
    </source>
</evidence>
<dbReference type="GO" id="GO:0003677">
    <property type="term" value="F:DNA binding"/>
    <property type="evidence" value="ECO:0007669"/>
    <property type="project" value="UniProtKB-KW"/>
</dbReference>
<evidence type="ECO:0000256" key="6">
    <source>
        <dbReference type="PROSITE-ProRule" id="PRU00042"/>
    </source>
</evidence>
<evidence type="ECO:0000259" key="9">
    <source>
        <dbReference type="PROSITE" id="PS50982"/>
    </source>
</evidence>
<evidence type="ECO:0000259" key="8">
    <source>
        <dbReference type="PROSITE" id="PS50157"/>
    </source>
</evidence>
<dbReference type="InterPro" id="IPR016177">
    <property type="entry name" value="DNA-bd_dom_sf"/>
</dbReference>
<dbReference type="PROSITE" id="PS50157">
    <property type="entry name" value="ZINC_FINGER_C2H2_2"/>
    <property type="match status" value="1"/>
</dbReference>
<dbReference type="InterPro" id="IPR037472">
    <property type="entry name" value="MBD8"/>
</dbReference>
<dbReference type="GO" id="GO:0005634">
    <property type="term" value="C:nucleus"/>
    <property type="evidence" value="ECO:0007669"/>
    <property type="project" value="UniProtKB-SubCell"/>
</dbReference>
<feature type="domain" description="MBD" evidence="9">
    <location>
        <begin position="375"/>
        <end position="447"/>
    </location>
</feature>
<keyword evidence="6" id="KW-0863">Zinc-finger</keyword>
<keyword evidence="3" id="KW-0238">DNA-binding</keyword>
<dbReference type="PANTHER" id="PTHR37701:SF17">
    <property type="entry name" value="METHYL BINDING DOMAIN117"/>
    <property type="match status" value="1"/>
</dbReference>
<keyword evidence="4" id="KW-0804">Transcription</keyword>